<dbReference type="GO" id="GO:0005737">
    <property type="term" value="C:cytoplasm"/>
    <property type="evidence" value="ECO:0007669"/>
    <property type="project" value="TreeGrafter"/>
</dbReference>
<dbReference type="STRING" id="50429.A0A2B4R3X7"/>
<dbReference type="AlphaFoldDB" id="A0A2B4R3X7"/>
<comment type="caution">
    <text evidence="1">The sequence shown here is derived from an EMBL/GenBank/DDBJ whole genome shotgun (WGS) entry which is preliminary data.</text>
</comment>
<reference evidence="3" key="1">
    <citation type="journal article" date="2017" name="bioRxiv">
        <title>Comparative analysis of the genomes of Stylophora pistillata and Acropora digitifera provides evidence for extensive differences between species of corals.</title>
        <authorList>
            <person name="Voolstra C.R."/>
            <person name="Li Y."/>
            <person name="Liew Y.J."/>
            <person name="Baumgarten S."/>
            <person name="Zoccola D."/>
            <person name="Flot J.-F."/>
            <person name="Tambutte S."/>
            <person name="Allemand D."/>
            <person name="Aranda M."/>
        </authorList>
    </citation>
    <scope>NUCLEOTIDE SEQUENCE [LARGE SCALE GENOMIC DNA]</scope>
</reference>
<dbReference type="PANTHER" id="PTHR14753">
    <property type="entry name" value="F-BOX ONLY PROTEIN 38"/>
    <property type="match status" value="1"/>
</dbReference>
<evidence type="ECO:0000313" key="1">
    <source>
        <dbReference type="EMBL" id="PFX11856.1"/>
    </source>
</evidence>
<dbReference type="GO" id="GO:0005634">
    <property type="term" value="C:nucleus"/>
    <property type="evidence" value="ECO:0007669"/>
    <property type="project" value="TreeGrafter"/>
</dbReference>
<dbReference type="OrthoDB" id="10036898at2759"/>
<sequence length="564" mass="63459">MEDPRDDDDEKPREKEVSPFYRRDNSRLLSLGDLSLEILVKIMSSLSLKEILRLETTGSKLSLAATIHLRTRKSVDFTEGKWYGEMSPLITDGIFSRLLQRCPEVNFVLGIHPTSLTKRRQRHTDVLSVDGITAALTYCKKLKSIGTSNIQVLDAMLAIKPNLEIAGGFRNRGGDFPIPPNSFLSIPTRVKLSQLVLTGVTVPSLPTIEGLTILQLRWVKFTDHEPFKDFSCPKLEHFIMKNCMGVIETGSFSPRVCIPLFHALGRAAHLERLELVRVPFPGGVFRHVVEENWRLGSFRYLTRVSLASCYDAIEVDLGYLVLVSAFRLEELCIQPSLTKDAVFSALLMAHAEYPRFESLHLGYADDFPEKGKYTEEELQQHGLMIEREQTPALSDRGLKLALQVFPQLPAIQFLKVQNMFKRESTCELTGPDCANSNDDGHLLLSSQVIKSVFLQKCGIIKLSVEDCPKLSSISCTSCKELSEVKLRNCLLNRAKFTLCPALEMKTLLDELYNLPVNAGRIISLNPTESFDPAELERQVFESMVDYPFCVIKDEGNHGFCLQLG</sequence>
<organism evidence="1 3">
    <name type="scientific">Stylophora pistillata</name>
    <name type="common">Smooth cauliflower coral</name>
    <dbReference type="NCBI Taxonomy" id="50429"/>
    <lineage>
        <taxon>Eukaryota</taxon>
        <taxon>Metazoa</taxon>
        <taxon>Cnidaria</taxon>
        <taxon>Anthozoa</taxon>
        <taxon>Hexacorallia</taxon>
        <taxon>Scleractinia</taxon>
        <taxon>Astrocoeniina</taxon>
        <taxon>Pocilloporidae</taxon>
        <taxon>Stylophora</taxon>
    </lineage>
</organism>
<name>A0A2B4R3X7_STYPI</name>
<gene>
    <name evidence="1" type="primary">Fbxo38</name>
    <name evidence="2" type="ORF">AWC38_SpisGene21666</name>
    <name evidence="1" type="ORF">AWC38_SpisGene24280</name>
</gene>
<reference evidence="1" key="2">
    <citation type="journal article" date="2017" name="J. ISSAAS">
        <title>Comparative analysis of the genomes of Stylophora pistillata and Acropora digitifera provides evidence for extensive differences between species of corals.</title>
        <authorList>
            <person name="Voolstra C.R."/>
            <person name="Li Y."/>
            <person name="Liew Y.J."/>
            <person name="Baumgarten S."/>
            <person name="Zoccola D."/>
            <person name="Flot J.-F."/>
            <person name="Tambutte S."/>
            <person name="Allemand D."/>
            <person name="Aranda M."/>
        </authorList>
    </citation>
    <scope>NUCLEOTIDE SEQUENCE</scope>
    <source>
        <strain evidence="1">CSM Monaco</strain>
        <tissue evidence="1">Whole animal</tissue>
    </source>
</reference>
<protein>
    <submittedName>
        <fullName evidence="1">F-box only protein 38</fullName>
    </submittedName>
</protein>
<evidence type="ECO:0000313" key="3">
    <source>
        <dbReference type="Proteomes" id="UP000225706"/>
    </source>
</evidence>
<keyword evidence="3" id="KW-1185">Reference proteome</keyword>
<dbReference type="GO" id="GO:0031146">
    <property type="term" value="P:SCF-dependent proteasomal ubiquitin-dependent protein catabolic process"/>
    <property type="evidence" value="ECO:0007669"/>
    <property type="project" value="InterPro"/>
</dbReference>
<dbReference type="SUPFAM" id="SSF52047">
    <property type="entry name" value="RNI-like"/>
    <property type="match status" value="1"/>
</dbReference>
<dbReference type="EMBL" id="LSMT01000822">
    <property type="protein sequence ID" value="PFX14196.1"/>
    <property type="molecule type" value="Genomic_DNA"/>
</dbReference>
<dbReference type="Proteomes" id="UP000225706">
    <property type="component" value="Unassembled WGS sequence"/>
</dbReference>
<dbReference type="EMBL" id="LSMT01001812">
    <property type="protein sequence ID" value="PFX11856.1"/>
    <property type="molecule type" value="Genomic_DNA"/>
</dbReference>
<dbReference type="GO" id="GO:0070936">
    <property type="term" value="P:protein K48-linked ubiquitination"/>
    <property type="evidence" value="ECO:0007669"/>
    <property type="project" value="TreeGrafter"/>
</dbReference>
<dbReference type="PANTHER" id="PTHR14753:SF3">
    <property type="entry name" value="F-BOX ONLY PROTEIN 38"/>
    <property type="match status" value="1"/>
</dbReference>
<evidence type="ECO:0000313" key="2">
    <source>
        <dbReference type="EMBL" id="PFX14196.1"/>
    </source>
</evidence>
<proteinExistence type="predicted"/>
<dbReference type="InterPro" id="IPR042354">
    <property type="entry name" value="FBX38"/>
</dbReference>
<accession>A0A2B4R3X7</accession>